<keyword evidence="1" id="KW-1133">Transmembrane helix</keyword>
<accession>A0AAD3H6P0</accession>
<feature type="transmembrane region" description="Helical" evidence="1">
    <location>
        <begin position="192"/>
        <end position="215"/>
    </location>
</feature>
<keyword evidence="1" id="KW-0472">Membrane</keyword>
<proteinExistence type="predicted"/>
<evidence type="ECO:0000313" key="2">
    <source>
        <dbReference type="EMBL" id="GFH52400.1"/>
    </source>
</evidence>
<reference evidence="2 3" key="1">
    <citation type="journal article" date="2021" name="Sci. Rep.">
        <title>The genome of the diatom Chaetoceros tenuissimus carries an ancient integrated fragment of an extant virus.</title>
        <authorList>
            <person name="Hongo Y."/>
            <person name="Kimura K."/>
            <person name="Takaki Y."/>
            <person name="Yoshida Y."/>
            <person name="Baba S."/>
            <person name="Kobayashi G."/>
            <person name="Nagasaki K."/>
            <person name="Hano T."/>
            <person name="Tomaru Y."/>
        </authorList>
    </citation>
    <scope>NUCLEOTIDE SEQUENCE [LARGE SCALE GENOMIC DNA]</scope>
    <source>
        <strain evidence="2 3">NIES-3715</strain>
    </source>
</reference>
<dbReference type="AlphaFoldDB" id="A0AAD3H6P0"/>
<evidence type="ECO:0000256" key="1">
    <source>
        <dbReference type="SAM" id="Phobius"/>
    </source>
</evidence>
<dbReference type="Proteomes" id="UP001054902">
    <property type="component" value="Unassembled WGS sequence"/>
</dbReference>
<dbReference type="EMBL" id="BLLK01000045">
    <property type="protein sequence ID" value="GFH52400.1"/>
    <property type="molecule type" value="Genomic_DNA"/>
</dbReference>
<evidence type="ECO:0000313" key="3">
    <source>
        <dbReference type="Proteomes" id="UP001054902"/>
    </source>
</evidence>
<sequence>MNKEKTIIEITGCTWKQATDALQQILISSSAESPPNDDEVISAACEQVRNVIAFEKHRKSEEDARKAHEIAMEESKHMIITSRYGTLQAGNGPGGAVPAAHMLGLRPARVIGLFEKLRAVQGIMVSGVEIEEKEAYKSSLEIAITVSNFTAYANCLLNPCGILVQLKKDIVDNLELEVPDAKTKMMRKAKNLLVLTIAFSQISVGAALPLASAVAM</sequence>
<keyword evidence="1" id="KW-0812">Transmembrane</keyword>
<comment type="caution">
    <text evidence="2">The sequence shown here is derived from an EMBL/GenBank/DDBJ whole genome shotgun (WGS) entry which is preliminary data.</text>
</comment>
<protein>
    <submittedName>
        <fullName evidence="2">Uncharacterized protein</fullName>
    </submittedName>
</protein>
<gene>
    <name evidence="2" type="ORF">CTEN210_08876</name>
</gene>
<name>A0AAD3H6P0_9STRA</name>
<keyword evidence="3" id="KW-1185">Reference proteome</keyword>
<organism evidence="2 3">
    <name type="scientific">Chaetoceros tenuissimus</name>
    <dbReference type="NCBI Taxonomy" id="426638"/>
    <lineage>
        <taxon>Eukaryota</taxon>
        <taxon>Sar</taxon>
        <taxon>Stramenopiles</taxon>
        <taxon>Ochrophyta</taxon>
        <taxon>Bacillariophyta</taxon>
        <taxon>Coscinodiscophyceae</taxon>
        <taxon>Chaetocerotophycidae</taxon>
        <taxon>Chaetocerotales</taxon>
        <taxon>Chaetocerotaceae</taxon>
        <taxon>Chaetoceros</taxon>
    </lineage>
</organism>